<dbReference type="InterPro" id="IPR036291">
    <property type="entry name" value="NAD(P)-bd_dom_sf"/>
</dbReference>
<reference evidence="1" key="1">
    <citation type="submission" date="2022-07" db="EMBL/GenBank/DDBJ databases">
        <title>Description and genome-wide analysis of Profundicola chukchiensis gen. nov., sp. nov., marine bacteria isolated from bottom sediments of the Chukchi Sea.</title>
        <authorList>
            <person name="Romanenko L."/>
            <person name="Otstavnykh N."/>
            <person name="Kurilenko V."/>
            <person name="Eremeev V."/>
            <person name="Velansky P."/>
            <person name="Mikhailov V."/>
            <person name="Isaeva M."/>
        </authorList>
    </citation>
    <scope>NUCLEOTIDE SEQUENCE</scope>
    <source>
        <strain evidence="1">KMM 9713</strain>
    </source>
</reference>
<evidence type="ECO:0000313" key="2">
    <source>
        <dbReference type="Proteomes" id="UP001152599"/>
    </source>
</evidence>
<proteinExistence type="predicted"/>
<dbReference type="RefSeq" id="WP_304420574.1">
    <property type="nucleotide sequence ID" value="NZ_JANCMU010000003.1"/>
</dbReference>
<accession>A0A9X4MY03</accession>
<name>A0A9X4MY03_9FLAO</name>
<protein>
    <submittedName>
        <fullName evidence="1">Uncharacterized protein</fullName>
    </submittedName>
</protein>
<dbReference type="SUPFAM" id="SSF51735">
    <property type="entry name" value="NAD(P)-binding Rossmann-fold domains"/>
    <property type="match status" value="1"/>
</dbReference>
<dbReference type="Proteomes" id="UP001152599">
    <property type="component" value="Unassembled WGS sequence"/>
</dbReference>
<dbReference type="PANTHER" id="PTHR40129">
    <property type="entry name" value="KETOPANTOATE REDUCTASE N-TERMINAL DOMAIN-CONTAINING PROTEIN"/>
    <property type="match status" value="1"/>
</dbReference>
<comment type="caution">
    <text evidence="1">The sequence shown here is derived from an EMBL/GenBank/DDBJ whole genome shotgun (WGS) entry which is preliminary data.</text>
</comment>
<organism evidence="1 2">
    <name type="scientific">Profundicola chukchiensis</name>
    <dbReference type="NCBI Taxonomy" id="2961959"/>
    <lineage>
        <taxon>Bacteria</taxon>
        <taxon>Pseudomonadati</taxon>
        <taxon>Bacteroidota</taxon>
        <taxon>Flavobacteriia</taxon>
        <taxon>Flavobacteriales</taxon>
        <taxon>Weeksellaceae</taxon>
        <taxon>Profundicola</taxon>
    </lineage>
</organism>
<gene>
    <name evidence="1" type="ORF">NMK71_06555</name>
</gene>
<dbReference type="PANTHER" id="PTHR40129:SF2">
    <property type="entry name" value="KETOPANTOATE REDUCTASE N-TERMINAL DOMAIN-CONTAINING PROTEIN"/>
    <property type="match status" value="1"/>
</dbReference>
<dbReference type="Gene3D" id="3.40.50.720">
    <property type="entry name" value="NAD(P)-binding Rossmann-like Domain"/>
    <property type="match status" value="1"/>
</dbReference>
<keyword evidence="2" id="KW-1185">Reference proteome</keyword>
<dbReference type="AlphaFoldDB" id="A0A9X4MY03"/>
<evidence type="ECO:0000313" key="1">
    <source>
        <dbReference type="EMBL" id="MDG4946069.1"/>
    </source>
</evidence>
<sequence length="253" mass="28741">MKKLGIIGYGWLGSRIADYLSSQFEIYNTTTSPEKLADLKSISTQVELVEFPEENKALQITAWDVISSLDAVIITIPFSSRQSCASSLFNKIQNISAFLGDYTGQLFMMNSTGVYDKEEKVYTEADQAIEKVSSERLFKTNFPQINILRLAGLMGDDRLLKNYNVSNLDAPVNHVHYQDIARVVQLMIELEQHAKLYNVVAPIHPSKQDVINAQNNELYDSEKEAKGRIISSAKLIEELDFTFNYPDPRYFHI</sequence>
<dbReference type="EMBL" id="JANCMU010000003">
    <property type="protein sequence ID" value="MDG4946069.1"/>
    <property type="molecule type" value="Genomic_DNA"/>
</dbReference>